<proteinExistence type="predicted"/>
<dbReference type="Proteomes" id="UP000027600">
    <property type="component" value="Chromosome I"/>
</dbReference>
<dbReference type="Gene3D" id="1.10.10.60">
    <property type="entry name" value="Homeodomain-like"/>
    <property type="match status" value="1"/>
</dbReference>
<protein>
    <submittedName>
        <fullName evidence="2">Uncharacterized protein</fullName>
    </submittedName>
</protein>
<evidence type="ECO:0000313" key="2">
    <source>
        <dbReference type="EMBL" id="CCO04155.1"/>
    </source>
</evidence>
<organism evidence="2 3">
    <name type="scientific">Ruminococcus bicirculans</name>
    <name type="common">ex Wegman et al. 2014</name>
    <dbReference type="NCBI Taxonomy" id="1160721"/>
    <lineage>
        <taxon>Bacteria</taxon>
        <taxon>Bacillati</taxon>
        <taxon>Bacillota</taxon>
        <taxon>Clostridia</taxon>
        <taxon>Eubacteriales</taxon>
        <taxon>Oscillospiraceae</taxon>
        <taxon>Ruminococcus</taxon>
    </lineage>
</organism>
<dbReference type="EMBL" id="HF545616">
    <property type="protein sequence ID" value="CCO04155.1"/>
    <property type="molecule type" value="Genomic_DNA"/>
</dbReference>
<evidence type="ECO:0000313" key="3">
    <source>
        <dbReference type="Proteomes" id="UP000027600"/>
    </source>
</evidence>
<evidence type="ECO:0000256" key="1">
    <source>
        <dbReference type="SAM" id="Coils"/>
    </source>
</evidence>
<accession>A0ABP1WFL5</accession>
<sequence>MKGLIALAKKNESISDKIVRLYKEGYSIPEIAKEMEMPKDNVPRILEKHFPDYASFEQPVREGADENGNGKKSVFNMSVSELFGKKNKKQENVEPARVTVNLAMDDDGFVDHSVAAIASMLQKGRSVNDIAGFFNKDPEDIKAVQGCMDEHFKRMNTYKGPKVDPASEHKEEPAQNITDPLAASLASGIAKRKSNMYATGIETPAKAEPASAPVPPEDNSVHLVTPEALKEAEEKAKAEENAKAEATVAEEVPTMDEVEMPSIEPISLDDTMVVSPAPESTMPSIEDEIAEKKAAEAENTNNNEEGENMGMSPMEKMRMFAQEQIEMNNKKIDELKASIAETEAKSLDLGKQASDIYEEIVKLQEKAKALNAEKEQVDIQISQVNAEIEGIRKENNEFKSYM</sequence>
<keyword evidence="3" id="KW-1185">Reference proteome</keyword>
<keyword evidence="1" id="KW-0175">Coiled coil</keyword>
<feature type="coiled-coil region" evidence="1">
    <location>
        <begin position="285"/>
        <end position="394"/>
    </location>
</feature>
<reference evidence="2 3" key="1">
    <citation type="journal article" date="2014" name="Int. J. Syst. Evol. Microbiol.">
        <title>Complete genome of a new Firmicutes species belonging to the dominant human colonic microbiota ('Ruminococcus bicirculans') reveals two chromosomes and a selective capacity to utilize plant glucans.</title>
        <authorList>
            <consortium name="NISC Comparative Sequencing Program"/>
            <person name="Wegmann U."/>
            <person name="Louis P."/>
            <person name="Goesmann A."/>
            <person name="Henrissat B."/>
            <person name="Duncan S.H."/>
            <person name="Flint H.J."/>
        </authorList>
    </citation>
    <scope>NUCLEOTIDE SEQUENCE [LARGE SCALE GENOMIC DNA]</scope>
    <source>
        <strain evidence="2 3">80/3</strain>
    </source>
</reference>
<gene>
    <name evidence="2" type="ORF">RBI_I00427</name>
</gene>
<name>A0ABP1WFL5_9FIRM</name>